<proteinExistence type="inferred from homology"/>
<keyword evidence="3" id="KW-0285">Flavoprotein</keyword>
<dbReference type="Gene3D" id="3.30.560.10">
    <property type="entry name" value="Glucose Oxidase, domain 3"/>
    <property type="match status" value="1"/>
</dbReference>
<keyword evidence="9" id="KW-1185">Reference proteome</keyword>
<evidence type="ECO:0000256" key="4">
    <source>
        <dbReference type="ARBA" id="ARBA00022827"/>
    </source>
</evidence>
<dbReference type="PIRSF" id="PIRSF000137">
    <property type="entry name" value="Alcohol_oxidase"/>
    <property type="match status" value="1"/>
</dbReference>
<evidence type="ECO:0000256" key="3">
    <source>
        <dbReference type="ARBA" id="ARBA00022630"/>
    </source>
</evidence>
<dbReference type="InterPro" id="IPR000172">
    <property type="entry name" value="GMC_OxRdtase_N"/>
</dbReference>
<dbReference type="OrthoDB" id="269227at2759"/>
<evidence type="ECO:0000256" key="5">
    <source>
        <dbReference type="PIRSR" id="PIRSR000137-2"/>
    </source>
</evidence>
<reference evidence="8 9" key="2">
    <citation type="submission" date="2019-01" db="EMBL/GenBank/DDBJ databases">
        <title>The decoding of complex shrimp genome reveals the adaptation for benthos swimmer, frequently molting mechanism and breeding impact on genome.</title>
        <authorList>
            <person name="Sun Y."/>
            <person name="Gao Y."/>
            <person name="Yu Y."/>
        </authorList>
    </citation>
    <scope>NUCLEOTIDE SEQUENCE [LARGE SCALE GENOMIC DNA]</scope>
    <source>
        <tissue evidence="8">Muscle</tissue>
    </source>
</reference>
<feature type="binding site" evidence="5">
    <location>
        <position position="249"/>
    </location>
    <ligand>
        <name>FAD</name>
        <dbReference type="ChEBI" id="CHEBI:57692"/>
    </ligand>
</feature>
<dbReference type="EMBL" id="QCYY01001546">
    <property type="protein sequence ID" value="ROT77253.1"/>
    <property type="molecule type" value="Genomic_DNA"/>
</dbReference>
<sequence length="597" mass="66509">MPVKRNQPKTSARGNHPRRRTTSSNTPSPHLAVGSGSGGSVTASRLSEVPEWKVLVLEAGGLPPQESYVPGLVGLGYFRGNNNWDYVTEPQRHGLRNFVERRGTIPHARVLGGSTTTNGMLYVRGNRLDFDHWADFGNPGWDYDSVLYYFKKAEDYRGRPTSETEQYHGRGGPLVVTPEPNTGKLAQAFLYAGMELGYSVIDPNGRDQIGFAKPEYTICGGLRCSVAQAYLRPALRRNPNLHVLYDAFVYRVLFNKHKRAIGVQYNYRGRVYTAYAKKEVIVSAGALASPKLLMLSGVGPSPHLKHHKLKVVADVPGVGQNLQDHLGVYGLTWTIKPNSVDTLDNVASLEAVQRYVHHRKGPYSAPLGDYGSAWVKVTEGGYSSFPDVQLYLSPAAFNMDMGLFLPHIYGFDRNKYNDYARPLFGRDGFTMNLYLLRPKSRGAVSLRSKRPRDLPVIDPNYMSHPYDVETLIEGIRFAIKVGNCTSLTKRFKAKFHDMIVPGCEGIVFNTDKYWACYIKHMASSFWHPAGTCKMGPDTDPLAVVDNRLRVRGVRGLRVIDASIMPVVVSGNPNAPVIMIAEKGADMIKEDWGIYDHR</sequence>
<dbReference type="SUPFAM" id="SSF54373">
    <property type="entry name" value="FAD-linked reductases, C-terminal domain"/>
    <property type="match status" value="1"/>
</dbReference>
<reference evidence="8 9" key="1">
    <citation type="submission" date="2018-04" db="EMBL/GenBank/DDBJ databases">
        <authorList>
            <person name="Zhang X."/>
            <person name="Yuan J."/>
            <person name="Li F."/>
            <person name="Xiang J."/>
        </authorList>
    </citation>
    <scope>NUCLEOTIDE SEQUENCE [LARGE SCALE GENOMIC DNA]</scope>
    <source>
        <tissue evidence="8">Muscle</tissue>
    </source>
</reference>
<dbReference type="GO" id="GO:0016614">
    <property type="term" value="F:oxidoreductase activity, acting on CH-OH group of donors"/>
    <property type="evidence" value="ECO:0007669"/>
    <property type="project" value="InterPro"/>
</dbReference>
<comment type="caution">
    <text evidence="8">The sequence shown here is derived from an EMBL/GenBank/DDBJ whole genome shotgun (WGS) entry which is preliminary data.</text>
</comment>
<dbReference type="PROSITE" id="PS00624">
    <property type="entry name" value="GMC_OXRED_2"/>
    <property type="match status" value="1"/>
</dbReference>
<evidence type="ECO:0000256" key="6">
    <source>
        <dbReference type="SAM" id="MobiDB-lite"/>
    </source>
</evidence>
<dbReference type="InterPro" id="IPR007867">
    <property type="entry name" value="GMC_OxRtase_C"/>
</dbReference>
<accession>A0A423TLC3</accession>
<feature type="binding site" evidence="5">
    <location>
        <position position="110"/>
    </location>
    <ligand>
        <name>FAD</name>
        <dbReference type="ChEBI" id="CHEBI:57692"/>
    </ligand>
</feature>
<dbReference type="Pfam" id="PF05199">
    <property type="entry name" value="GMC_oxred_C"/>
    <property type="match status" value="1"/>
</dbReference>
<evidence type="ECO:0000313" key="8">
    <source>
        <dbReference type="EMBL" id="ROT77253.1"/>
    </source>
</evidence>
<dbReference type="InterPro" id="IPR036188">
    <property type="entry name" value="FAD/NAD-bd_sf"/>
</dbReference>
<evidence type="ECO:0000256" key="2">
    <source>
        <dbReference type="ARBA" id="ARBA00010790"/>
    </source>
</evidence>
<comment type="cofactor">
    <cofactor evidence="1 5">
        <name>FAD</name>
        <dbReference type="ChEBI" id="CHEBI:57692"/>
    </cofactor>
</comment>
<evidence type="ECO:0000256" key="1">
    <source>
        <dbReference type="ARBA" id="ARBA00001974"/>
    </source>
</evidence>
<dbReference type="InterPro" id="IPR012132">
    <property type="entry name" value="GMC_OxRdtase"/>
</dbReference>
<evidence type="ECO:0000259" key="7">
    <source>
        <dbReference type="PROSITE" id="PS00624"/>
    </source>
</evidence>
<dbReference type="SUPFAM" id="SSF51905">
    <property type="entry name" value="FAD/NAD(P)-binding domain"/>
    <property type="match status" value="1"/>
</dbReference>
<dbReference type="Pfam" id="PF00732">
    <property type="entry name" value="GMC_oxred_N"/>
    <property type="match status" value="1"/>
</dbReference>
<dbReference type="Gene3D" id="3.50.50.60">
    <property type="entry name" value="FAD/NAD(P)-binding domain"/>
    <property type="match status" value="1"/>
</dbReference>
<comment type="similarity">
    <text evidence="2">Belongs to the GMC oxidoreductase family.</text>
</comment>
<dbReference type="Proteomes" id="UP000283509">
    <property type="component" value="Unassembled WGS sequence"/>
</dbReference>
<dbReference type="PANTHER" id="PTHR11552:SF147">
    <property type="entry name" value="CHOLINE DEHYDROGENASE, MITOCHONDRIAL"/>
    <property type="match status" value="1"/>
</dbReference>
<keyword evidence="4 5" id="KW-0274">FAD</keyword>
<protein>
    <submittedName>
        <fullName evidence="8">Glucose dehydrogenase</fullName>
    </submittedName>
</protein>
<evidence type="ECO:0000313" key="9">
    <source>
        <dbReference type="Proteomes" id="UP000283509"/>
    </source>
</evidence>
<organism evidence="8 9">
    <name type="scientific">Penaeus vannamei</name>
    <name type="common">Whiteleg shrimp</name>
    <name type="synonym">Litopenaeus vannamei</name>
    <dbReference type="NCBI Taxonomy" id="6689"/>
    <lineage>
        <taxon>Eukaryota</taxon>
        <taxon>Metazoa</taxon>
        <taxon>Ecdysozoa</taxon>
        <taxon>Arthropoda</taxon>
        <taxon>Crustacea</taxon>
        <taxon>Multicrustacea</taxon>
        <taxon>Malacostraca</taxon>
        <taxon>Eumalacostraca</taxon>
        <taxon>Eucarida</taxon>
        <taxon>Decapoda</taxon>
        <taxon>Dendrobranchiata</taxon>
        <taxon>Penaeoidea</taxon>
        <taxon>Penaeidae</taxon>
        <taxon>Penaeus</taxon>
    </lineage>
</organism>
<name>A0A423TLC3_PENVA</name>
<dbReference type="GO" id="GO:0050660">
    <property type="term" value="F:flavin adenine dinucleotide binding"/>
    <property type="evidence" value="ECO:0007669"/>
    <property type="project" value="InterPro"/>
</dbReference>
<dbReference type="STRING" id="6689.A0A423TLC3"/>
<dbReference type="AlphaFoldDB" id="A0A423TLC3"/>
<feature type="region of interest" description="Disordered" evidence="6">
    <location>
        <begin position="1"/>
        <end position="43"/>
    </location>
</feature>
<feature type="binding site" evidence="5">
    <location>
        <begin position="526"/>
        <end position="527"/>
    </location>
    <ligand>
        <name>FAD</name>
        <dbReference type="ChEBI" id="CHEBI:57692"/>
    </ligand>
</feature>
<dbReference type="PANTHER" id="PTHR11552">
    <property type="entry name" value="GLUCOSE-METHANOL-CHOLINE GMC OXIDOREDUCTASE"/>
    <property type="match status" value="1"/>
</dbReference>
<gene>
    <name evidence="8" type="ORF">C7M84_004110</name>
</gene>
<feature type="domain" description="Glucose-methanol-choline oxidoreductase N-terminal" evidence="7">
    <location>
        <begin position="285"/>
        <end position="299"/>
    </location>
</feature>